<name>A0ABR4FB09_9PEZI</name>
<comment type="caution">
    <text evidence="2">The sequence shown here is derived from an EMBL/GenBank/DDBJ whole genome shotgun (WGS) entry which is preliminary data.</text>
</comment>
<feature type="compositionally biased region" description="Polar residues" evidence="1">
    <location>
        <begin position="126"/>
        <end position="139"/>
    </location>
</feature>
<feature type="compositionally biased region" description="Acidic residues" evidence="1">
    <location>
        <begin position="229"/>
        <end position="246"/>
    </location>
</feature>
<feature type="region of interest" description="Disordered" evidence="1">
    <location>
        <begin position="126"/>
        <end position="274"/>
    </location>
</feature>
<sequence>MAPIRRYLRISKYSVLECRIYLDNPALAHSWLLNPRSPVLPLVIDSVRPLVLPKLREERERSRKKSTKKRGIKDIVVEGGLRGSRNIVANADHPCAGPDDFEVSIFLTETSTRHSLLYKHKHFRDTTQTKLTSNSSKLTGASREAPIDVEAPGSGTEGTAVVREEDPDDAVALFDVPTMDEDETTPARVGSPPSMRPSKRRRGRGPGLPRDGGDDRGEHDAEILTSDDGSVEGGEDDLFVGDDDSDGSAAAPPPAKRRKDAASPAKHEAQRDDKKKLAMDIRYEGFSIYGRVLCLVVKKRDGLSAGRNAATKTGRRAGQSAAPGGGQAVMENWITSTQMPEVAPDDIPGAS</sequence>
<reference evidence="2 3" key="1">
    <citation type="submission" date="2024-03" db="EMBL/GenBank/DDBJ databases">
        <title>A high-quality draft genome sequence of Diaporthe vaccinii, a causative agent of upright dieback and viscid rot disease in cranberry plants.</title>
        <authorList>
            <person name="Sarrasin M."/>
            <person name="Lang B.F."/>
            <person name="Burger G."/>
        </authorList>
    </citation>
    <scope>NUCLEOTIDE SEQUENCE [LARGE SCALE GENOMIC DNA]</scope>
    <source>
        <strain evidence="2 3">IS7</strain>
    </source>
</reference>
<feature type="region of interest" description="Disordered" evidence="1">
    <location>
        <begin position="307"/>
        <end position="326"/>
    </location>
</feature>
<dbReference type="Proteomes" id="UP001600888">
    <property type="component" value="Unassembled WGS sequence"/>
</dbReference>
<protein>
    <submittedName>
        <fullName evidence="2">Uncharacterized protein</fullName>
    </submittedName>
</protein>
<feature type="compositionally biased region" description="Basic and acidic residues" evidence="1">
    <location>
        <begin position="265"/>
        <end position="274"/>
    </location>
</feature>
<accession>A0ABR4FB09</accession>
<dbReference type="EMBL" id="JBAWTH010000005">
    <property type="protein sequence ID" value="KAL2291876.1"/>
    <property type="molecule type" value="Genomic_DNA"/>
</dbReference>
<evidence type="ECO:0000313" key="3">
    <source>
        <dbReference type="Proteomes" id="UP001600888"/>
    </source>
</evidence>
<proteinExistence type="predicted"/>
<evidence type="ECO:0000256" key="1">
    <source>
        <dbReference type="SAM" id="MobiDB-lite"/>
    </source>
</evidence>
<dbReference type="PANTHER" id="PTHR40635:SF1">
    <property type="match status" value="1"/>
</dbReference>
<dbReference type="PANTHER" id="PTHR40635">
    <property type="match status" value="1"/>
</dbReference>
<evidence type="ECO:0000313" key="2">
    <source>
        <dbReference type="EMBL" id="KAL2291876.1"/>
    </source>
</evidence>
<feature type="compositionally biased region" description="Basic and acidic residues" evidence="1">
    <location>
        <begin position="211"/>
        <end position="222"/>
    </location>
</feature>
<gene>
    <name evidence="2" type="ORF">FJTKL_12040</name>
</gene>
<keyword evidence="3" id="KW-1185">Reference proteome</keyword>
<organism evidence="2 3">
    <name type="scientific">Diaporthe vaccinii</name>
    <dbReference type="NCBI Taxonomy" id="105482"/>
    <lineage>
        <taxon>Eukaryota</taxon>
        <taxon>Fungi</taxon>
        <taxon>Dikarya</taxon>
        <taxon>Ascomycota</taxon>
        <taxon>Pezizomycotina</taxon>
        <taxon>Sordariomycetes</taxon>
        <taxon>Sordariomycetidae</taxon>
        <taxon>Diaporthales</taxon>
        <taxon>Diaporthaceae</taxon>
        <taxon>Diaporthe</taxon>
        <taxon>Diaporthe eres species complex</taxon>
    </lineage>
</organism>